<dbReference type="Proteomes" id="UP000218811">
    <property type="component" value="Unassembled WGS sequence"/>
</dbReference>
<feature type="chain" id="PRO_5013910798" evidence="1">
    <location>
        <begin position="22"/>
        <end position="140"/>
    </location>
</feature>
<evidence type="ECO:0000313" key="2">
    <source>
        <dbReference type="EMBL" id="PCH34522.1"/>
    </source>
</evidence>
<accession>A0A2H3IX26</accession>
<evidence type="ECO:0000313" key="3">
    <source>
        <dbReference type="Proteomes" id="UP000218811"/>
    </source>
</evidence>
<name>A0A2H3IX26_WOLCO</name>
<evidence type="ECO:0000256" key="1">
    <source>
        <dbReference type="SAM" id="SignalP"/>
    </source>
</evidence>
<feature type="signal peptide" evidence="1">
    <location>
        <begin position="1"/>
        <end position="21"/>
    </location>
</feature>
<dbReference type="AlphaFoldDB" id="A0A2H3IX26"/>
<gene>
    <name evidence="2" type="ORF">WOLCODRAFT_19399</name>
</gene>
<sequence length="140" mass="15314">MPGSSLDFTLLTASLFGGVTCAILEAESHMIQLIRRVLRTSPVLLLALHGRSNLAEMYALSFSLVDNVQVAVLWILDTATSCLDTIILWDFIVPKQYVGASSLHSLSFSVLLLWYCLSNATICTRFGEAILITGSYGEIQ</sequence>
<proteinExistence type="predicted"/>
<keyword evidence="1" id="KW-0732">Signal</keyword>
<dbReference type="EMBL" id="KB467832">
    <property type="protein sequence ID" value="PCH34522.1"/>
    <property type="molecule type" value="Genomic_DNA"/>
</dbReference>
<keyword evidence="3" id="KW-1185">Reference proteome</keyword>
<organism evidence="2 3">
    <name type="scientific">Wolfiporia cocos (strain MD-104)</name>
    <name type="common">Brown rot fungus</name>
    <dbReference type="NCBI Taxonomy" id="742152"/>
    <lineage>
        <taxon>Eukaryota</taxon>
        <taxon>Fungi</taxon>
        <taxon>Dikarya</taxon>
        <taxon>Basidiomycota</taxon>
        <taxon>Agaricomycotina</taxon>
        <taxon>Agaricomycetes</taxon>
        <taxon>Polyporales</taxon>
        <taxon>Phaeolaceae</taxon>
        <taxon>Wolfiporia</taxon>
    </lineage>
</organism>
<protein>
    <submittedName>
        <fullName evidence="2">Uncharacterized protein</fullName>
    </submittedName>
</protein>
<reference evidence="2 3" key="1">
    <citation type="journal article" date="2012" name="Science">
        <title>The Paleozoic origin of enzymatic lignin decomposition reconstructed from 31 fungal genomes.</title>
        <authorList>
            <person name="Floudas D."/>
            <person name="Binder M."/>
            <person name="Riley R."/>
            <person name="Barry K."/>
            <person name="Blanchette R.A."/>
            <person name="Henrissat B."/>
            <person name="Martinez A.T."/>
            <person name="Otillar R."/>
            <person name="Spatafora J.W."/>
            <person name="Yadav J.S."/>
            <person name="Aerts A."/>
            <person name="Benoit I."/>
            <person name="Boyd A."/>
            <person name="Carlson A."/>
            <person name="Copeland A."/>
            <person name="Coutinho P.M."/>
            <person name="de Vries R.P."/>
            <person name="Ferreira P."/>
            <person name="Findley K."/>
            <person name="Foster B."/>
            <person name="Gaskell J."/>
            <person name="Glotzer D."/>
            <person name="Gorecki P."/>
            <person name="Heitman J."/>
            <person name="Hesse C."/>
            <person name="Hori C."/>
            <person name="Igarashi K."/>
            <person name="Jurgens J.A."/>
            <person name="Kallen N."/>
            <person name="Kersten P."/>
            <person name="Kohler A."/>
            <person name="Kuees U."/>
            <person name="Kumar T.K.A."/>
            <person name="Kuo A."/>
            <person name="LaButti K."/>
            <person name="Larrondo L.F."/>
            <person name="Lindquist E."/>
            <person name="Ling A."/>
            <person name="Lombard V."/>
            <person name="Lucas S."/>
            <person name="Lundell T."/>
            <person name="Martin R."/>
            <person name="McLaughlin D.J."/>
            <person name="Morgenstern I."/>
            <person name="Morin E."/>
            <person name="Murat C."/>
            <person name="Nagy L.G."/>
            <person name="Nolan M."/>
            <person name="Ohm R.A."/>
            <person name="Patyshakuliyeva A."/>
            <person name="Rokas A."/>
            <person name="Ruiz-Duenas F.J."/>
            <person name="Sabat G."/>
            <person name="Salamov A."/>
            <person name="Samejima M."/>
            <person name="Schmutz J."/>
            <person name="Slot J.C."/>
            <person name="St John F."/>
            <person name="Stenlid J."/>
            <person name="Sun H."/>
            <person name="Sun S."/>
            <person name="Syed K."/>
            <person name="Tsang A."/>
            <person name="Wiebenga A."/>
            <person name="Young D."/>
            <person name="Pisabarro A."/>
            <person name="Eastwood D.C."/>
            <person name="Martin F."/>
            <person name="Cullen D."/>
            <person name="Grigoriev I.V."/>
            <person name="Hibbett D.S."/>
        </authorList>
    </citation>
    <scope>NUCLEOTIDE SEQUENCE [LARGE SCALE GENOMIC DNA]</scope>
    <source>
        <strain evidence="2 3">MD-104</strain>
    </source>
</reference>